<sequence>MAEEDHLAAAERFEVGLGEARQRHRDRALDLLAVDLVTLANIE</sequence>
<keyword evidence="2" id="KW-1185">Reference proteome</keyword>
<reference evidence="1 2" key="1">
    <citation type="submission" date="2020-08" db="EMBL/GenBank/DDBJ databases">
        <title>Genomic Encyclopedia of Type Strains, Phase IV (KMG-IV): sequencing the most valuable type-strain genomes for metagenomic binning, comparative biology and taxonomic classification.</title>
        <authorList>
            <person name="Goeker M."/>
        </authorList>
    </citation>
    <scope>NUCLEOTIDE SEQUENCE [LARGE SCALE GENOMIC DNA]</scope>
    <source>
        <strain evidence="1 2">DSM 12706</strain>
    </source>
</reference>
<proteinExistence type="predicted"/>
<comment type="caution">
    <text evidence="1">The sequence shown here is derived from an EMBL/GenBank/DDBJ whole genome shotgun (WGS) entry which is preliminary data.</text>
</comment>
<dbReference type="EMBL" id="JACHIH010000005">
    <property type="protein sequence ID" value="MBB5046633.1"/>
    <property type="molecule type" value="Genomic_DNA"/>
</dbReference>
<dbReference type="Proteomes" id="UP000542353">
    <property type="component" value="Unassembled WGS sequence"/>
</dbReference>
<gene>
    <name evidence="1" type="ORF">HNR60_001381</name>
</gene>
<name>A0A7W7Z2E4_9BRAD</name>
<protein>
    <submittedName>
        <fullName evidence="1">Uncharacterized protein</fullName>
    </submittedName>
</protein>
<evidence type="ECO:0000313" key="2">
    <source>
        <dbReference type="Proteomes" id="UP000542353"/>
    </source>
</evidence>
<dbReference type="AlphaFoldDB" id="A0A7W7Z2E4"/>
<organism evidence="1 2">
    <name type="scientific">Rhodopseudomonas rhenobacensis</name>
    <dbReference type="NCBI Taxonomy" id="87461"/>
    <lineage>
        <taxon>Bacteria</taxon>
        <taxon>Pseudomonadati</taxon>
        <taxon>Pseudomonadota</taxon>
        <taxon>Alphaproteobacteria</taxon>
        <taxon>Hyphomicrobiales</taxon>
        <taxon>Nitrobacteraceae</taxon>
        <taxon>Rhodopseudomonas</taxon>
    </lineage>
</organism>
<accession>A0A7W7Z2E4</accession>
<evidence type="ECO:0000313" key="1">
    <source>
        <dbReference type="EMBL" id="MBB5046633.1"/>
    </source>
</evidence>